<sequence length="277" mass="29902">MRTGRDTRPSCHAQGLSLVIPVVRKAREAPAGLAVESAGLKGKELVATLGLVIRSPSPGSPRPSQSLYLGAGQEFLPHPQIPSTLFLSSRSQQHHQRVVGEWALLLGSSPILSDPPPQARSCSAGTMRRSLLFAAILAISLARSLGAVCEDSQEQVAPGGGHNKKDADLYKLPPSLLRKLYDSRSVSLDGLLKMLSKASLGKKQPWGEGVGGRILMIQQAWEEPSDPKESPLPQKRDMHDFFVGLMGKRNIQPDPSTDVNQENIPSFGTLKYPPNVE</sequence>
<evidence type="ECO:0000256" key="2">
    <source>
        <dbReference type="ARBA" id="ARBA00007518"/>
    </source>
</evidence>
<keyword evidence="7" id="KW-0527">Neuropeptide</keyword>
<dbReference type="EMBL" id="GL192457">
    <property type="protein sequence ID" value="EFB28869.1"/>
    <property type="molecule type" value="Genomic_DNA"/>
</dbReference>
<evidence type="ECO:0000256" key="9">
    <source>
        <dbReference type="SAM" id="MobiDB-lite"/>
    </source>
</evidence>
<dbReference type="PROSITE" id="PS00267">
    <property type="entry name" value="TACHYKININ"/>
    <property type="match status" value="1"/>
</dbReference>
<name>D2H371_AILME</name>
<protein>
    <submittedName>
        <fullName evidence="10">Uncharacterized protein</fullName>
    </submittedName>
</protein>
<keyword evidence="4" id="KW-0165">Cleavage on pair of basic residues</keyword>
<evidence type="ECO:0000256" key="5">
    <source>
        <dbReference type="ARBA" id="ARBA00022729"/>
    </source>
</evidence>
<evidence type="ECO:0000256" key="1">
    <source>
        <dbReference type="ARBA" id="ARBA00004613"/>
    </source>
</evidence>
<evidence type="ECO:0000313" key="10">
    <source>
        <dbReference type="EMBL" id="EFB28869.1"/>
    </source>
</evidence>
<keyword evidence="5" id="KW-0732">Signal</keyword>
<reference evidence="10" key="1">
    <citation type="journal article" date="2010" name="Nature">
        <title>The sequence and de novo assembly of the giant panda genome.</title>
        <authorList>
            <person name="Li R."/>
            <person name="Fan W."/>
            <person name="Tian G."/>
            <person name="Zhu H."/>
            <person name="He L."/>
            <person name="Cai J."/>
            <person name="Huang Q."/>
            <person name="Cai Q."/>
            <person name="Li B."/>
            <person name="Bai Y."/>
            <person name="Zhang Z."/>
            <person name="Zhang Y."/>
            <person name="Wang W."/>
            <person name="Li J."/>
            <person name="Wei F."/>
            <person name="Li H."/>
            <person name="Jian M."/>
            <person name="Li J."/>
            <person name="Zhang Z."/>
            <person name="Nielsen R."/>
            <person name="Li D."/>
            <person name="Gu W."/>
            <person name="Yang Z."/>
            <person name="Xuan Z."/>
            <person name="Ryder O.A."/>
            <person name="Leung F.C."/>
            <person name="Zhou Y."/>
            <person name="Cao J."/>
            <person name="Sun X."/>
            <person name="Fu Y."/>
            <person name="Fang X."/>
            <person name="Guo X."/>
            <person name="Wang B."/>
            <person name="Hou R."/>
            <person name="Shen F."/>
            <person name="Mu B."/>
            <person name="Ni P."/>
            <person name="Lin R."/>
            <person name="Qian W."/>
            <person name="Wang G."/>
            <person name="Yu C."/>
            <person name="Nie W."/>
            <person name="Wang J."/>
            <person name="Wu Z."/>
            <person name="Liang H."/>
            <person name="Min J."/>
            <person name="Wu Q."/>
            <person name="Cheng S."/>
            <person name="Ruan J."/>
            <person name="Wang M."/>
            <person name="Shi Z."/>
            <person name="Wen M."/>
            <person name="Liu B."/>
            <person name="Ren X."/>
            <person name="Zheng H."/>
            <person name="Dong D."/>
            <person name="Cook K."/>
            <person name="Shan G."/>
            <person name="Zhang H."/>
            <person name="Kosiol C."/>
            <person name="Xie X."/>
            <person name="Lu Z."/>
            <person name="Zheng H."/>
            <person name="Li Y."/>
            <person name="Steiner C.C."/>
            <person name="Lam T.T."/>
            <person name="Lin S."/>
            <person name="Zhang Q."/>
            <person name="Li G."/>
            <person name="Tian J."/>
            <person name="Gong T."/>
            <person name="Liu H."/>
            <person name="Zhang D."/>
            <person name="Fang L."/>
            <person name="Ye C."/>
            <person name="Zhang J."/>
            <person name="Hu W."/>
            <person name="Xu A."/>
            <person name="Ren Y."/>
            <person name="Zhang G."/>
            <person name="Bruford M.W."/>
            <person name="Li Q."/>
            <person name="Ma L."/>
            <person name="Guo Y."/>
            <person name="An N."/>
            <person name="Hu Y."/>
            <person name="Zheng Y."/>
            <person name="Shi Y."/>
            <person name="Li Z."/>
            <person name="Liu Q."/>
            <person name="Chen Y."/>
            <person name="Zhao J."/>
            <person name="Qu N."/>
            <person name="Zhao S."/>
            <person name="Tian F."/>
            <person name="Wang X."/>
            <person name="Wang H."/>
            <person name="Xu L."/>
            <person name="Liu X."/>
            <person name="Vinar T."/>
            <person name="Wang Y."/>
            <person name="Lam T.W."/>
            <person name="Yiu S.M."/>
            <person name="Liu S."/>
            <person name="Zhang H."/>
            <person name="Li D."/>
            <person name="Huang Y."/>
            <person name="Wang X."/>
            <person name="Yang G."/>
            <person name="Jiang Z."/>
            <person name="Wang J."/>
            <person name="Qin N."/>
            <person name="Li L."/>
            <person name="Li J."/>
            <person name="Bolund L."/>
            <person name="Kristiansen K."/>
            <person name="Wong G.K."/>
            <person name="Olson M."/>
            <person name="Zhang X."/>
            <person name="Li S."/>
            <person name="Yang H."/>
            <person name="Wang J."/>
            <person name="Wang J."/>
        </authorList>
    </citation>
    <scope>NUCLEOTIDE SEQUENCE [LARGE SCALE GENOMIC DNA]</scope>
</reference>
<dbReference type="PANTHER" id="PTHR15536">
    <property type="entry name" value="TACHYKININ-3"/>
    <property type="match status" value="1"/>
</dbReference>
<comment type="subcellular location">
    <subcellularLocation>
        <location evidence="1">Secreted</location>
    </subcellularLocation>
</comment>
<dbReference type="GO" id="GO:0007218">
    <property type="term" value="P:neuropeptide signaling pathway"/>
    <property type="evidence" value="ECO:0007669"/>
    <property type="project" value="UniProtKB-KW"/>
</dbReference>
<dbReference type="PRINTS" id="PR01828">
    <property type="entry name" value="NEUROKININB"/>
</dbReference>
<comment type="function">
    <text evidence="8">Tachykinins are active peptides which excite neurons, evoke behavioral responses, are potent vasodilators and secretagogues, and contract (directly or indirectly) many smooth muscles. Is a critical central regulator of gonadal function.</text>
</comment>
<proteinExistence type="inferred from homology"/>
<dbReference type="AlphaFoldDB" id="D2H371"/>
<accession>D2H371</accession>
<dbReference type="PANTHER" id="PTHR15536:SF1">
    <property type="entry name" value="TACHYKININ-3"/>
    <property type="match status" value="1"/>
</dbReference>
<keyword evidence="6" id="KW-0027">Amidation</keyword>
<dbReference type="InParanoid" id="D2H371"/>
<evidence type="ECO:0000256" key="8">
    <source>
        <dbReference type="ARBA" id="ARBA00045164"/>
    </source>
</evidence>
<feature type="compositionally biased region" description="Polar residues" evidence="9">
    <location>
        <begin position="253"/>
        <end position="266"/>
    </location>
</feature>
<evidence type="ECO:0000256" key="6">
    <source>
        <dbReference type="ARBA" id="ARBA00022815"/>
    </source>
</evidence>
<dbReference type="GO" id="GO:0045777">
    <property type="term" value="P:positive regulation of blood pressure"/>
    <property type="evidence" value="ECO:0007669"/>
    <property type="project" value="TreeGrafter"/>
</dbReference>
<dbReference type="Pfam" id="PF03823">
    <property type="entry name" value="Neurokinin_B"/>
    <property type="match status" value="1"/>
</dbReference>
<dbReference type="InterPro" id="IPR013055">
    <property type="entry name" value="Tachy_Neuro_lke_CS"/>
</dbReference>
<evidence type="ECO:0000256" key="7">
    <source>
        <dbReference type="ARBA" id="ARBA00023320"/>
    </source>
</evidence>
<dbReference type="InterPro" id="IPR003635">
    <property type="entry name" value="Neurokinin-B/TAC3"/>
</dbReference>
<comment type="similarity">
    <text evidence="2">Belongs to the tachykinin family.</text>
</comment>
<gene>
    <name evidence="10" type="ORF">PANDA_004107</name>
</gene>
<dbReference type="GO" id="GO:0007217">
    <property type="term" value="P:tachykinin receptor signaling pathway"/>
    <property type="evidence" value="ECO:0007669"/>
    <property type="project" value="InterPro"/>
</dbReference>
<organism evidence="10">
    <name type="scientific">Ailuropoda melanoleuca</name>
    <name type="common">Giant panda</name>
    <dbReference type="NCBI Taxonomy" id="9646"/>
    <lineage>
        <taxon>Eukaryota</taxon>
        <taxon>Metazoa</taxon>
        <taxon>Chordata</taxon>
        <taxon>Craniata</taxon>
        <taxon>Vertebrata</taxon>
        <taxon>Euteleostomi</taxon>
        <taxon>Mammalia</taxon>
        <taxon>Eutheria</taxon>
        <taxon>Laurasiatheria</taxon>
        <taxon>Carnivora</taxon>
        <taxon>Caniformia</taxon>
        <taxon>Ursidae</taxon>
        <taxon>Ailuropoda</taxon>
    </lineage>
</organism>
<feature type="region of interest" description="Disordered" evidence="9">
    <location>
        <begin position="247"/>
        <end position="277"/>
    </location>
</feature>
<keyword evidence="3" id="KW-0964">Secreted</keyword>
<dbReference type="GO" id="GO:0005576">
    <property type="term" value="C:extracellular region"/>
    <property type="evidence" value="ECO:0007669"/>
    <property type="project" value="UniProtKB-SubCell"/>
</dbReference>
<evidence type="ECO:0000256" key="4">
    <source>
        <dbReference type="ARBA" id="ARBA00022685"/>
    </source>
</evidence>
<evidence type="ECO:0000256" key="3">
    <source>
        <dbReference type="ARBA" id="ARBA00022525"/>
    </source>
</evidence>